<reference evidence="6 7" key="1">
    <citation type="submission" date="2016-10" db="EMBL/GenBank/DDBJ databases">
        <authorList>
            <person name="de Groot N.N."/>
        </authorList>
    </citation>
    <scope>NUCLEOTIDE SEQUENCE [LARGE SCALE GENOMIC DNA]</scope>
    <source>
        <strain evidence="6 7">DSM 21799</strain>
    </source>
</reference>
<evidence type="ECO:0000256" key="1">
    <source>
        <dbReference type="ARBA" id="ARBA00023015"/>
    </source>
</evidence>
<dbReference type="STRING" id="640635.SAMN04489806_0174"/>
<gene>
    <name evidence="6" type="ORF">SAMN04489806_0174</name>
</gene>
<keyword evidence="3" id="KW-0804">Transcription</keyword>
<proteinExistence type="predicted"/>
<feature type="domain" description="HTH tetR-type" evidence="5">
    <location>
        <begin position="17"/>
        <end position="77"/>
    </location>
</feature>
<dbReference type="Gene3D" id="1.10.357.10">
    <property type="entry name" value="Tetracycline Repressor, domain 2"/>
    <property type="match status" value="1"/>
</dbReference>
<dbReference type="InterPro" id="IPR009057">
    <property type="entry name" value="Homeodomain-like_sf"/>
</dbReference>
<keyword evidence="7" id="KW-1185">Reference proteome</keyword>
<evidence type="ECO:0000256" key="2">
    <source>
        <dbReference type="ARBA" id="ARBA00023125"/>
    </source>
</evidence>
<dbReference type="PROSITE" id="PS50977">
    <property type="entry name" value="HTH_TETR_2"/>
    <property type="match status" value="1"/>
</dbReference>
<evidence type="ECO:0000313" key="6">
    <source>
        <dbReference type="EMBL" id="SEB36505.1"/>
    </source>
</evidence>
<dbReference type="OrthoDB" id="9806334at2"/>
<dbReference type="GO" id="GO:0000976">
    <property type="term" value="F:transcription cis-regulatory region binding"/>
    <property type="evidence" value="ECO:0007669"/>
    <property type="project" value="TreeGrafter"/>
</dbReference>
<protein>
    <submittedName>
        <fullName evidence="6">DNA-binding transcriptional regulator, AcrR family</fullName>
    </submittedName>
</protein>
<dbReference type="PRINTS" id="PR00455">
    <property type="entry name" value="HTHTETR"/>
</dbReference>
<dbReference type="PANTHER" id="PTHR30055">
    <property type="entry name" value="HTH-TYPE TRANSCRIPTIONAL REGULATOR RUTR"/>
    <property type="match status" value="1"/>
</dbReference>
<dbReference type="GO" id="GO:0003700">
    <property type="term" value="F:DNA-binding transcription factor activity"/>
    <property type="evidence" value="ECO:0007669"/>
    <property type="project" value="TreeGrafter"/>
</dbReference>
<dbReference type="RefSeq" id="WP_091178914.1">
    <property type="nucleotide sequence ID" value="NZ_FNRY01000001.1"/>
</dbReference>
<evidence type="ECO:0000256" key="4">
    <source>
        <dbReference type="PROSITE-ProRule" id="PRU00335"/>
    </source>
</evidence>
<dbReference type="AlphaFoldDB" id="A0A1H4IRN8"/>
<accession>A0A1H4IRN8</accession>
<dbReference type="SUPFAM" id="SSF46689">
    <property type="entry name" value="Homeodomain-like"/>
    <property type="match status" value="1"/>
</dbReference>
<dbReference type="EMBL" id="FNRY01000001">
    <property type="protein sequence ID" value="SEB36505.1"/>
    <property type="molecule type" value="Genomic_DNA"/>
</dbReference>
<dbReference type="InterPro" id="IPR036271">
    <property type="entry name" value="Tet_transcr_reg_TetR-rel_C_sf"/>
</dbReference>
<dbReference type="InterPro" id="IPR001647">
    <property type="entry name" value="HTH_TetR"/>
</dbReference>
<organism evidence="6 7">
    <name type="scientific">Paramicrobacterium humi</name>
    <dbReference type="NCBI Taxonomy" id="640635"/>
    <lineage>
        <taxon>Bacteria</taxon>
        <taxon>Bacillati</taxon>
        <taxon>Actinomycetota</taxon>
        <taxon>Actinomycetes</taxon>
        <taxon>Micrococcales</taxon>
        <taxon>Microbacteriaceae</taxon>
        <taxon>Paramicrobacterium</taxon>
    </lineage>
</organism>
<keyword evidence="1" id="KW-0805">Transcription regulation</keyword>
<evidence type="ECO:0000313" key="7">
    <source>
        <dbReference type="Proteomes" id="UP000199183"/>
    </source>
</evidence>
<feature type="DNA-binding region" description="H-T-H motif" evidence="4">
    <location>
        <begin position="40"/>
        <end position="59"/>
    </location>
</feature>
<dbReference type="SUPFAM" id="SSF48498">
    <property type="entry name" value="Tetracyclin repressor-like, C-terminal domain"/>
    <property type="match status" value="1"/>
</dbReference>
<dbReference type="Pfam" id="PF00440">
    <property type="entry name" value="TetR_N"/>
    <property type="match status" value="1"/>
</dbReference>
<sequence>MADQTMQEPAKLTFIQRTRRAQLVECAITVLAEEGYAQASLSRIARRADVSRGVIPYHFANRDELLDAVVAEVYRIATSELRPKIDAQPTAAAAIRTFITGSAEFYRDFPTQMAALHEIVSHSRGDDNAATSEARRATEQELSAVGELLERGKQAGEFRDFSTRVMARSIRSALDGLLHDLRADPRHDVMADAEELAEIFARAMATGDARYGHFPRGRSRR</sequence>
<evidence type="ECO:0000256" key="3">
    <source>
        <dbReference type="ARBA" id="ARBA00023163"/>
    </source>
</evidence>
<evidence type="ECO:0000259" key="5">
    <source>
        <dbReference type="PROSITE" id="PS50977"/>
    </source>
</evidence>
<name>A0A1H4IRN8_9MICO</name>
<keyword evidence="2 4" id="KW-0238">DNA-binding</keyword>
<dbReference type="PANTHER" id="PTHR30055:SF234">
    <property type="entry name" value="HTH-TYPE TRANSCRIPTIONAL REGULATOR BETI"/>
    <property type="match status" value="1"/>
</dbReference>
<dbReference type="Gene3D" id="1.10.10.60">
    <property type="entry name" value="Homeodomain-like"/>
    <property type="match status" value="1"/>
</dbReference>
<dbReference type="Proteomes" id="UP000199183">
    <property type="component" value="Unassembled WGS sequence"/>
</dbReference>
<dbReference type="InterPro" id="IPR050109">
    <property type="entry name" value="HTH-type_TetR-like_transc_reg"/>
</dbReference>